<dbReference type="PANTHER" id="PTHR21237:SF23">
    <property type="entry name" value="GRPE PROTEIN HOMOLOG, MITOCHONDRIAL"/>
    <property type="match status" value="1"/>
</dbReference>
<dbReference type="STRING" id="1798406.A3A04_01065"/>
<dbReference type="GO" id="GO:0042803">
    <property type="term" value="F:protein homodimerization activity"/>
    <property type="evidence" value="ECO:0007669"/>
    <property type="project" value="InterPro"/>
</dbReference>
<dbReference type="InterPro" id="IPR013805">
    <property type="entry name" value="GrpE_CC"/>
</dbReference>
<comment type="subcellular location">
    <subcellularLocation>
        <location evidence="3">Cytoplasm</location>
    </subcellularLocation>
</comment>
<dbReference type="HAMAP" id="MF_01151">
    <property type="entry name" value="GrpE"/>
    <property type="match status" value="1"/>
</dbReference>
<dbReference type="PANTHER" id="PTHR21237">
    <property type="entry name" value="GRPE PROTEIN"/>
    <property type="match status" value="1"/>
</dbReference>
<sequence>MNEETPISNNDISEVDKLKKERQEYLEGWQRARAELINYKKGEAERAETIMRFGNERLLRDVVTVMDSFDLSIASLEASGKDPVMLRGVLMTRTQLEHILKEHGLESIKSIGKEFSPVEHEVLMEIESDKSPGTVIEEVERGWKLYDKVIRPARVKVAKGK</sequence>
<dbReference type="SUPFAM" id="SSF58014">
    <property type="entry name" value="Coiled-coil domain of nucleotide exchange factor GrpE"/>
    <property type="match status" value="1"/>
</dbReference>
<comment type="similarity">
    <text evidence="1 3 4">Belongs to the GrpE family.</text>
</comment>
<dbReference type="InterPro" id="IPR009012">
    <property type="entry name" value="GrpE_head"/>
</dbReference>
<dbReference type="Gene3D" id="3.90.20.20">
    <property type="match status" value="1"/>
</dbReference>
<dbReference type="CDD" id="cd00446">
    <property type="entry name" value="GrpE"/>
    <property type="match status" value="1"/>
</dbReference>
<dbReference type="AlphaFoldDB" id="A0A1G1ZM56"/>
<keyword evidence="3" id="KW-0963">Cytoplasm</keyword>
<reference evidence="5 6" key="1">
    <citation type="journal article" date="2016" name="Nat. Commun.">
        <title>Thousands of microbial genomes shed light on interconnected biogeochemical processes in an aquifer system.</title>
        <authorList>
            <person name="Anantharaman K."/>
            <person name="Brown C.T."/>
            <person name="Hug L.A."/>
            <person name="Sharon I."/>
            <person name="Castelle C.J."/>
            <person name="Probst A.J."/>
            <person name="Thomas B.C."/>
            <person name="Singh A."/>
            <person name="Wilkins M.J."/>
            <person name="Karaoz U."/>
            <person name="Brodie E.L."/>
            <person name="Williams K.H."/>
            <person name="Hubbard S.S."/>
            <person name="Banfield J.F."/>
        </authorList>
    </citation>
    <scope>NUCLEOTIDE SEQUENCE [LARGE SCALE GENOMIC DNA]</scope>
</reference>
<dbReference type="PRINTS" id="PR00773">
    <property type="entry name" value="GRPEPROTEIN"/>
</dbReference>
<dbReference type="InterPro" id="IPR000740">
    <property type="entry name" value="GrpE"/>
</dbReference>
<dbReference type="Proteomes" id="UP000178517">
    <property type="component" value="Unassembled WGS sequence"/>
</dbReference>
<comment type="caution">
    <text evidence="5">The sequence shown here is derived from an EMBL/GenBank/DDBJ whole genome shotgun (WGS) entry which is preliminary data.</text>
</comment>
<dbReference type="GO" id="GO:0051082">
    <property type="term" value="F:unfolded protein binding"/>
    <property type="evidence" value="ECO:0007669"/>
    <property type="project" value="TreeGrafter"/>
</dbReference>
<dbReference type="GO" id="GO:0006457">
    <property type="term" value="P:protein folding"/>
    <property type="evidence" value="ECO:0007669"/>
    <property type="project" value="InterPro"/>
</dbReference>
<dbReference type="GO" id="GO:0000774">
    <property type="term" value="F:adenyl-nucleotide exchange factor activity"/>
    <property type="evidence" value="ECO:0007669"/>
    <property type="project" value="InterPro"/>
</dbReference>
<protein>
    <recommendedName>
        <fullName evidence="3">Protein GrpE</fullName>
    </recommendedName>
    <alternativeName>
        <fullName evidence="3">HSP-70 cofactor</fullName>
    </alternativeName>
</protein>
<comment type="function">
    <text evidence="3">Participates actively in the response to hyperosmotic and heat shock by preventing the aggregation of stress-denatured proteins, in association with DnaK and GrpE. It is the nucleotide exchange factor for DnaK and may function as a thermosensor. Unfolded proteins bind initially to DnaJ; upon interaction with the DnaJ-bound protein, DnaK hydrolyzes its bound ATP, resulting in the formation of a stable complex. GrpE releases ADP from DnaK; ATP binding to DnaK triggers the release of the substrate protein, thus completing the reaction cycle. Several rounds of ATP-dependent interactions between DnaJ, DnaK and GrpE are required for fully efficient folding.</text>
</comment>
<evidence type="ECO:0000313" key="5">
    <source>
        <dbReference type="EMBL" id="OGY65672.1"/>
    </source>
</evidence>
<evidence type="ECO:0000256" key="1">
    <source>
        <dbReference type="ARBA" id="ARBA00009054"/>
    </source>
</evidence>
<proteinExistence type="inferred from homology"/>
<dbReference type="GO" id="GO:0005737">
    <property type="term" value="C:cytoplasm"/>
    <property type="evidence" value="ECO:0007669"/>
    <property type="project" value="UniProtKB-SubCell"/>
</dbReference>
<keyword evidence="2 3" id="KW-0143">Chaperone</keyword>
<dbReference type="Pfam" id="PF01025">
    <property type="entry name" value="GrpE"/>
    <property type="match status" value="1"/>
</dbReference>
<dbReference type="GO" id="GO:0051087">
    <property type="term" value="F:protein-folding chaperone binding"/>
    <property type="evidence" value="ECO:0007669"/>
    <property type="project" value="InterPro"/>
</dbReference>
<organism evidence="5 6">
    <name type="scientific">Candidatus Harrisonbacteria bacterium RIFCSPLOWO2_01_FULL_40_28</name>
    <dbReference type="NCBI Taxonomy" id="1798406"/>
    <lineage>
        <taxon>Bacteria</taxon>
        <taxon>Candidatus Harrisoniibacteriota</taxon>
    </lineage>
</organism>
<dbReference type="Gene3D" id="2.30.22.10">
    <property type="entry name" value="Head domain of nucleotide exchange factor GrpE"/>
    <property type="match status" value="1"/>
</dbReference>
<evidence type="ECO:0000256" key="4">
    <source>
        <dbReference type="RuleBase" id="RU004478"/>
    </source>
</evidence>
<dbReference type="EMBL" id="MHJI01000013">
    <property type="protein sequence ID" value="OGY65672.1"/>
    <property type="molecule type" value="Genomic_DNA"/>
</dbReference>
<gene>
    <name evidence="3" type="primary">grpE</name>
    <name evidence="5" type="ORF">A3A04_01065</name>
</gene>
<keyword evidence="3" id="KW-0346">Stress response</keyword>
<accession>A0A1G1ZM56</accession>
<dbReference type="SUPFAM" id="SSF51064">
    <property type="entry name" value="Head domain of nucleotide exchange factor GrpE"/>
    <property type="match status" value="1"/>
</dbReference>
<name>A0A1G1ZM56_9BACT</name>
<comment type="subunit">
    <text evidence="3">Homodimer.</text>
</comment>
<evidence type="ECO:0000256" key="2">
    <source>
        <dbReference type="ARBA" id="ARBA00023186"/>
    </source>
</evidence>
<evidence type="ECO:0000313" key="6">
    <source>
        <dbReference type="Proteomes" id="UP000178517"/>
    </source>
</evidence>
<evidence type="ECO:0000256" key="3">
    <source>
        <dbReference type="HAMAP-Rule" id="MF_01151"/>
    </source>
</evidence>